<sequence length="149" mass="16313">MAEGVTIELLSLGEFGSAHAGDDEAVSSPGVIHDTPILDRVTVSERQEKRELVEAVARAIREAVEVPADRDFGSRGSGIAVILSGGGQKVELEFWPQGYIGYAHGDGVDDPYDCDDNPRETRVVIHSKSRDTFDTLLDRFGVKRMKKEK</sequence>
<name>A0ABU9AXU3_9BACT</name>
<dbReference type="Proteomes" id="UP001371305">
    <property type="component" value="Unassembled WGS sequence"/>
</dbReference>
<proteinExistence type="predicted"/>
<reference evidence="1 2" key="1">
    <citation type="submission" date="2024-04" db="EMBL/GenBank/DDBJ databases">
        <title>Luteolibacter sp. isolated from soil.</title>
        <authorList>
            <person name="An J."/>
        </authorList>
    </citation>
    <scope>NUCLEOTIDE SEQUENCE [LARGE SCALE GENOMIC DNA]</scope>
    <source>
        <strain evidence="1 2">Y139</strain>
    </source>
</reference>
<protein>
    <submittedName>
        <fullName evidence="1">Uncharacterized protein</fullName>
    </submittedName>
</protein>
<gene>
    <name evidence="1" type="ORF">WKV53_14875</name>
</gene>
<dbReference type="EMBL" id="JBBUKT010000005">
    <property type="protein sequence ID" value="MEK7951799.1"/>
    <property type="molecule type" value="Genomic_DNA"/>
</dbReference>
<evidence type="ECO:0000313" key="2">
    <source>
        <dbReference type="Proteomes" id="UP001371305"/>
    </source>
</evidence>
<organism evidence="1 2">
    <name type="scientific">Luteolibacter soli</name>
    <dbReference type="NCBI Taxonomy" id="3135280"/>
    <lineage>
        <taxon>Bacteria</taxon>
        <taxon>Pseudomonadati</taxon>
        <taxon>Verrucomicrobiota</taxon>
        <taxon>Verrucomicrobiia</taxon>
        <taxon>Verrucomicrobiales</taxon>
        <taxon>Verrucomicrobiaceae</taxon>
        <taxon>Luteolibacter</taxon>
    </lineage>
</organism>
<evidence type="ECO:0000313" key="1">
    <source>
        <dbReference type="EMBL" id="MEK7951799.1"/>
    </source>
</evidence>
<comment type="caution">
    <text evidence="1">The sequence shown here is derived from an EMBL/GenBank/DDBJ whole genome shotgun (WGS) entry which is preliminary data.</text>
</comment>
<keyword evidence="2" id="KW-1185">Reference proteome</keyword>
<accession>A0ABU9AXU3</accession>